<keyword evidence="2" id="KW-0963">Cytoplasm</keyword>
<evidence type="ECO:0000256" key="5">
    <source>
        <dbReference type="ARBA" id="ARBA00023098"/>
    </source>
</evidence>
<dbReference type="Ensembl" id="ENSHHUT00000057539.1">
    <property type="protein sequence ID" value="ENSHHUP00000055611.1"/>
    <property type="gene ID" value="ENSHHUG00000033239.1"/>
</dbReference>
<dbReference type="PANTHER" id="PTHR11232">
    <property type="entry name" value="PHOSPHOTYROSINE INTERACTION DOMAIN-CONTAINING FAMILY MEMBER"/>
    <property type="match status" value="1"/>
</dbReference>
<dbReference type="SMART" id="SM00462">
    <property type="entry name" value="PTB"/>
    <property type="match status" value="1"/>
</dbReference>
<keyword evidence="11" id="KW-1185">Reference proteome</keyword>
<feature type="compositionally biased region" description="Low complexity" evidence="8">
    <location>
        <begin position="212"/>
        <end position="222"/>
    </location>
</feature>
<evidence type="ECO:0000313" key="10">
    <source>
        <dbReference type="Ensembl" id="ENSHHUP00000055611.1"/>
    </source>
</evidence>
<dbReference type="Gene3D" id="2.30.29.30">
    <property type="entry name" value="Pleckstrin-homology domain (PH domain)/Phosphotyrosine-binding domain (PTB)"/>
    <property type="match status" value="1"/>
</dbReference>
<keyword evidence="5" id="KW-0443">Lipid metabolism</keyword>
<feature type="region of interest" description="Disordered" evidence="8">
    <location>
        <begin position="202"/>
        <end position="222"/>
    </location>
</feature>
<keyword evidence="3" id="KW-0153">Cholesterol metabolism</keyword>
<reference evidence="10" key="2">
    <citation type="submission" date="2025-08" db="UniProtKB">
        <authorList>
            <consortium name="Ensembl"/>
        </authorList>
    </citation>
    <scope>IDENTIFICATION</scope>
</reference>
<dbReference type="SUPFAM" id="SSF50729">
    <property type="entry name" value="PH domain-like"/>
    <property type="match status" value="1"/>
</dbReference>
<feature type="domain" description="PID" evidence="9">
    <location>
        <begin position="67"/>
        <end position="192"/>
    </location>
</feature>
<sequence length="345" mass="38517">MFCTPSVCRESSLLTNASASYSFDKVIKWRRHKLVLLYLPDLWIDGRHSHFKLPENWTDTRETLLEGMVFQLKYLGVTLVEQPKGEELSAAAVKRIVATAKASGKKLQKVTLKVSPRGIILYDYASNQLIENISIYRISYCTADKMHDKVFAYIAQSQQNETLECHAYLCTKRKVAQAVTLTVAQAFRVAFEFWQAAKEDKEKRVKSGSDGEGASSSQSESSASLGSLKGGVDMFAFHCFTEVATGNLLDLAEGANMALVHSGTKESEPDPFMVRNHSTENNNTVWELEDGLDEAFSRLAESRKNPQVLDIGVNPLDFNTEECLSPTNWDKTDADNAEKDDVFGF</sequence>
<reference evidence="10" key="3">
    <citation type="submission" date="2025-09" db="UniProtKB">
        <authorList>
            <consortium name="Ensembl"/>
        </authorList>
    </citation>
    <scope>IDENTIFICATION</scope>
</reference>
<evidence type="ECO:0000256" key="3">
    <source>
        <dbReference type="ARBA" id="ARBA00022548"/>
    </source>
</evidence>
<proteinExistence type="predicted"/>
<evidence type="ECO:0000313" key="11">
    <source>
        <dbReference type="Proteomes" id="UP000314982"/>
    </source>
</evidence>
<dbReference type="Pfam" id="PF00640">
    <property type="entry name" value="PID"/>
    <property type="match status" value="1"/>
</dbReference>
<comment type="subcellular location">
    <subcellularLocation>
        <location evidence="1">Cytoplasm</location>
    </subcellularLocation>
</comment>
<organism evidence="10 11">
    <name type="scientific">Hucho hucho</name>
    <name type="common">huchen</name>
    <dbReference type="NCBI Taxonomy" id="62062"/>
    <lineage>
        <taxon>Eukaryota</taxon>
        <taxon>Metazoa</taxon>
        <taxon>Chordata</taxon>
        <taxon>Craniata</taxon>
        <taxon>Vertebrata</taxon>
        <taxon>Euteleostomi</taxon>
        <taxon>Actinopterygii</taxon>
        <taxon>Neopterygii</taxon>
        <taxon>Teleostei</taxon>
        <taxon>Protacanthopterygii</taxon>
        <taxon>Salmoniformes</taxon>
        <taxon>Salmonidae</taxon>
        <taxon>Salmoninae</taxon>
        <taxon>Hucho</taxon>
    </lineage>
</organism>
<protein>
    <submittedName>
        <fullName evidence="10">Low density lipoprotein receptor adaptor protein 1b</fullName>
    </submittedName>
</protein>
<evidence type="ECO:0000259" key="9">
    <source>
        <dbReference type="PROSITE" id="PS01179"/>
    </source>
</evidence>
<dbReference type="AlphaFoldDB" id="A0A4W5NTP9"/>
<accession>A0A4W5NTP9</accession>
<dbReference type="Proteomes" id="UP000314982">
    <property type="component" value="Unassembled WGS sequence"/>
</dbReference>
<dbReference type="GO" id="GO:0005769">
    <property type="term" value="C:early endosome"/>
    <property type="evidence" value="ECO:0007669"/>
    <property type="project" value="TreeGrafter"/>
</dbReference>
<dbReference type="GeneTree" id="ENSGT00940000157118"/>
<dbReference type="InterPro" id="IPR011993">
    <property type="entry name" value="PH-like_dom_sf"/>
</dbReference>
<dbReference type="FunFam" id="2.30.29.30:FF:000137">
    <property type="entry name" value="Low density lipoprotein receptor adapter protein 1"/>
    <property type="match status" value="1"/>
</dbReference>
<evidence type="ECO:0000256" key="8">
    <source>
        <dbReference type="SAM" id="MobiDB-lite"/>
    </source>
</evidence>
<evidence type="ECO:0000256" key="2">
    <source>
        <dbReference type="ARBA" id="ARBA00022490"/>
    </source>
</evidence>
<dbReference type="InterPro" id="IPR051133">
    <property type="entry name" value="Adapter_Engulfment-Domain"/>
</dbReference>
<dbReference type="STRING" id="62062.ENSHHUP00000055611"/>
<evidence type="ECO:0000256" key="4">
    <source>
        <dbReference type="ARBA" id="ARBA00022583"/>
    </source>
</evidence>
<evidence type="ECO:0000256" key="1">
    <source>
        <dbReference type="ARBA" id="ARBA00004496"/>
    </source>
</evidence>
<keyword evidence="4" id="KW-0254">Endocytosis</keyword>
<evidence type="ECO:0000256" key="6">
    <source>
        <dbReference type="ARBA" id="ARBA00023166"/>
    </source>
</evidence>
<reference evidence="11" key="1">
    <citation type="submission" date="2018-06" db="EMBL/GenBank/DDBJ databases">
        <title>Genome assembly of Danube salmon.</title>
        <authorList>
            <person name="Macqueen D.J."/>
            <person name="Gundappa M.K."/>
        </authorList>
    </citation>
    <scope>NUCLEOTIDE SEQUENCE [LARGE SCALE GENOMIC DNA]</scope>
</reference>
<dbReference type="GO" id="GO:0008203">
    <property type="term" value="P:cholesterol metabolic process"/>
    <property type="evidence" value="ECO:0007669"/>
    <property type="project" value="UniProtKB-KW"/>
</dbReference>
<dbReference type="PANTHER" id="PTHR11232:SF35">
    <property type="entry name" value="LOW DENSITY LIPOPROTEIN RECEPTOR ADAPTER PROTEIN 1"/>
    <property type="match status" value="1"/>
</dbReference>
<dbReference type="GO" id="GO:0006897">
    <property type="term" value="P:endocytosis"/>
    <property type="evidence" value="ECO:0007669"/>
    <property type="project" value="UniProtKB-KW"/>
</dbReference>
<dbReference type="InterPro" id="IPR006020">
    <property type="entry name" value="PTB/PI_dom"/>
</dbReference>
<dbReference type="CDD" id="cd13159">
    <property type="entry name" value="PTB_LDLRAP-mammal-like"/>
    <property type="match status" value="1"/>
</dbReference>
<evidence type="ECO:0000256" key="7">
    <source>
        <dbReference type="ARBA" id="ARBA00023221"/>
    </source>
</evidence>
<keyword evidence="6" id="KW-1207">Sterol metabolism</keyword>
<dbReference type="PROSITE" id="PS01179">
    <property type="entry name" value="PID"/>
    <property type="match status" value="1"/>
</dbReference>
<keyword evidence="7" id="KW-0753">Steroid metabolism</keyword>
<name>A0A4W5NTP9_9TELE</name>